<accession>A0A8D8I4Y8</accession>
<dbReference type="AlphaFoldDB" id="A0A8D8I4Y8"/>
<reference evidence="1" key="1">
    <citation type="submission" date="2021-05" db="EMBL/GenBank/DDBJ databases">
        <authorList>
            <person name="Alioto T."/>
            <person name="Alioto T."/>
            <person name="Gomez Garrido J."/>
        </authorList>
    </citation>
    <scope>NUCLEOTIDE SEQUENCE</scope>
</reference>
<sequence>MLWVTLPTIVEQSARFGSSSVCVRSRTGESALDLLIVKNSDAPLVRFNDSRLPPSFPTDTTSSCFCLTNVSLRFTSYVTFPSLLSVTVSLLEAIFNMAAS</sequence>
<name>A0A8D8I4Y8_CULPI</name>
<protein>
    <submittedName>
        <fullName evidence="1">(northern house mosquito) hypothetical protein</fullName>
    </submittedName>
</protein>
<organism evidence="1">
    <name type="scientific">Culex pipiens</name>
    <name type="common">House mosquito</name>
    <dbReference type="NCBI Taxonomy" id="7175"/>
    <lineage>
        <taxon>Eukaryota</taxon>
        <taxon>Metazoa</taxon>
        <taxon>Ecdysozoa</taxon>
        <taxon>Arthropoda</taxon>
        <taxon>Hexapoda</taxon>
        <taxon>Insecta</taxon>
        <taxon>Pterygota</taxon>
        <taxon>Neoptera</taxon>
        <taxon>Endopterygota</taxon>
        <taxon>Diptera</taxon>
        <taxon>Nematocera</taxon>
        <taxon>Culicoidea</taxon>
        <taxon>Culicidae</taxon>
        <taxon>Culicinae</taxon>
        <taxon>Culicini</taxon>
        <taxon>Culex</taxon>
        <taxon>Culex</taxon>
    </lineage>
</organism>
<proteinExistence type="predicted"/>
<dbReference type="EMBL" id="HBUE01235022">
    <property type="protein sequence ID" value="CAG6546754.1"/>
    <property type="molecule type" value="Transcribed_RNA"/>
</dbReference>
<evidence type="ECO:0000313" key="1">
    <source>
        <dbReference type="EMBL" id="CAG6546754.1"/>
    </source>
</evidence>
<dbReference type="EMBL" id="HBUE01341926">
    <property type="protein sequence ID" value="CAG6598937.1"/>
    <property type="molecule type" value="Transcribed_RNA"/>
</dbReference>